<feature type="domain" description="NAD-dependent epimerase/dehydratase" evidence="2">
    <location>
        <begin position="2"/>
        <end position="92"/>
    </location>
</feature>
<gene>
    <name evidence="3" type="ORF">MSEO_01410</name>
</gene>
<dbReference type="SUPFAM" id="SSF51735">
    <property type="entry name" value="NAD(P)-binding Rossmann-fold domains"/>
    <property type="match status" value="1"/>
</dbReference>
<reference evidence="3 4" key="1">
    <citation type="journal article" date="2019" name="Emerg. Microbes Infect.">
        <title>Comprehensive subspecies identification of 175 nontuberculous mycobacteria species based on 7547 genomic profiles.</title>
        <authorList>
            <person name="Matsumoto Y."/>
            <person name="Kinjo T."/>
            <person name="Motooka D."/>
            <person name="Nabeya D."/>
            <person name="Jung N."/>
            <person name="Uechi K."/>
            <person name="Horii T."/>
            <person name="Iida T."/>
            <person name="Fujita J."/>
            <person name="Nakamura S."/>
        </authorList>
    </citation>
    <scope>NUCLEOTIDE SEQUENCE [LARGE SCALE GENOMIC DNA]</scope>
    <source>
        <strain evidence="3 4">JCM 16018</strain>
    </source>
</reference>
<dbReference type="KEGG" id="mseo:MSEO_01410"/>
<evidence type="ECO:0000313" key="4">
    <source>
        <dbReference type="Proteomes" id="UP000466632"/>
    </source>
</evidence>
<dbReference type="Pfam" id="PF01370">
    <property type="entry name" value="Epimerase"/>
    <property type="match status" value="1"/>
</dbReference>
<evidence type="ECO:0000256" key="1">
    <source>
        <dbReference type="SAM" id="MobiDB-lite"/>
    </source>
</evidence>
<evidence type="ECO:0000259" key="2">
    <source>
        <dbReference type="Pfam" id="PF01370"/>
    </source>
</evidence>
<dbReference type="Proteomes" id="UP000466632">
    <property type="component" value="Chromosome"/>
</dbReference>
<dbReference type="EMBL" id="AP022582">
    <property type="protein sequence ID" value="BBX99641.1"/>
    <property type="molecule type" value="Genomic_DNA"/>
</dbReference>
<proteinExistence type="predicted"/>
<dbReference type="InterPro" id="IPR036291">
    <property type="entry name" value="NAD(P)-bd_dom_sf"/>
</dbReference>
<dbReference type="InterPro" id="IPR001509">
    <property type="entry name" value="Epimerase_deHydtase"/>
</dbReference>
<evidence type="ECO:0000313" key="3">
    <source>
        <dbReference type="EMBL" id="BBX99641.1"/>
    </source>
</evidence>
<dbReference type="AlphaFoldDB" id="A0A7I7NUX0"/>
<sequence length="271" mass="28136">MIGATGTAGSRVVARLKARDVAVVEVSRAHGVDLLDGAALYRALKGVDVAIDVSNPAPNDGQQDVAHTLTTASRNLMGVCAARDVQRVVVSTMACIEDPVFDGVAYFEAKREAKEILLDGAVPTAVVKSTPWYESAAGPAGPVNCDGDEVTVEDWLIQPIAADTVADVLVEAALGQTHAPRTITGPEAIRLPELTSKIFARQGDSRRVRAVKPAVPALAAGALLAPEGAVVVGPDVDTWLRSLPPASTNGHAKDGSGNVSASLHRPDFSRT</sequence>
<organism evidence="3 4">
    <name type="scientific">Mycobacterium seoulense</name>
    <dbReference type="NCBI Taxonomy" id="386911"/>
    <lineage>
        <taxon>Bacteria</taxon>
        <taxon>Bacillati</taxon>
        <taxon>Actinomycetota</taxon>
        <taxon>Actinomycetes</taxon>
        <taxon>Mycobacteriales</taxon>
        <taxon>Mycobacteriaceae</taxon>
        <taxon>Mycobacterium</taxon>
    </lineage>
</organism>
<dbReference type="Gene3D" id="3.40.50.720">
    <property type="entry name" value="NAD(P)-binding Rossmann-like Domain"/>
    <property type="match status" value="1"/>
</dbReference>
<protein>
    <submittedName>
        <fullName evidence="3">LysR family transcriptional regulator</fullName>
    </submittedName>
</protein>
<accession>A0A7I7NUX0</accession>
<name>A0A7I7NUX0_9MYCO</name>
<keyword evidence="4" id="KW-1185">Reference proteome</keyword>
<feature type="region of interest" description="Disordered" evidence="1">
    <location>
        <begin position="243"/>
        <end position="271"/>
    </location>
</feature>